<dbReference type="AlphaFoldDB" id="A0A8K0LBU9"/>
<dbReference type="Proteomes" id="UP000809789">
    <property type="component" value="Unassembled WGS sequence"/>
</dbReference>
<evidence type="ECO:0000313" key="3">
    <source>
        <dbReference type="Proteomes" id="UP000809789"/>
    </source>
</evidence>
<organism evidence="2 3">
    <name type="scientific">Elsinoe batatas</name>
    <dbReference type="NCBI Taxonomy" id="2601811"/>
    <lineage>
        <taxon>Eukaryota</taxon>
        <taxon>Fungi</taxon>
        <taxon>Dikarya</taxon>
        <taxon>Ascomycota</taxon>
        <taxon>Pezizomycotina</taxon>
        <taxon>Dothideomycetes</taxon>
        <taxon>Dothideomycetidae</taxon>
        <taxon>Myriangiales</taxon>
        <taxon>Elsinoaceae</taxon>
        <taxon>Elsinoe</taxon>
    </lineage>
</organism>
<comment type="caution">
    <text evidence="2">The sequence shown here is derived from an EMBL/GenBank/DDBJ whole genome shotgun (WGS) entry which is preliminary data.</text>
</comment>
<sequence length="236" mass="25656">MKSYTPLLLTALLQATSAYHIHVVYDPELVTVGDANIFHMTWEEIYAAASNENAVVLKTSAPGRADQCKEGGSSADTQVTASIDSLWGMAKNVPIHEMREAIMQGFQDFIEDFGRRQRYSMYDHCVAPNPRTGMTDWWPKKSACAGRSCTGCSGYNVQCENTHFGYKYPASVKVFVADNNRHPTGDFLKVDFSSNKPEKDGGCGLAGDISSALAGKIPGVGSLFSTGIDIACEHLI</sequence>
<keyword evidence="3" id="KW-1185">Reference proteome</keyword>
<feature type="chain" id="PRO_5035458457" evidence="1">
    <location>
        <begin position="19"/>
        <end position="236"/>
    </location>
</feature>
<accession>A0A8K0LBU9</accession>
<dbReference type="OrthoDB" id="3908196at2759"/>
<gene>
    <name evidence="2" type="ORF">KVT40_000320</name>
</gene>
<feature type="signal peptide" evidence="1">
    <location>
        <begin position="1"/>
        <end position="18"/>
    </location>
</feature>
<keyword evidence="1" id="KW-0732">Signal</keyword>
<dbReference type="EMBL" id="JAESVG020000001">
    <property type="protein sequence ID" value="KAG8631180.1"/>
    <property type="molecule type" value="Genomic_DNA"/>
</dbReference>
<reference evidence="2" key="1">
    <citation type="submission" date="2021-07" db="EMBL/GenBank/DDBJ databases">
        <title>Elsinoe batatas strain:CRI-CJ2 Genome sequencing and assembly.</title>
        <authorList>
            <person name="Huang L."/>
        </authorList>
    </citation>
    <scope>NUCLEOTIDE SEQUENCE</scope>
    <source>
        <strain evidence="2">CRI-CJ2</strain>
    </source>
</reference>
<protein>
    <submittedName>
        <fullName evidence="2">Uncharacterized protein</fullName>
    </submittedName>
</protein>
<proteinExistence type="predicted"/>
<name>A0A8K0LBU9_9PEZI</name>
<evidence type="ECO:0000256" key="1">
    <source>
        <dbReference type="SAM" id="SignalP"/>
    </source>
</evidence>
<evidence type="ECO:0000313" key="2">
    <source>
        <dbReference type="EMBL" id="KAG8631180.1"/>
    </source>
</evidence>